<evidence type="ECO:0000313" key="3">
    <source>
        <dbReference type="EMBL" id="CAA2973780.1"/>
    </source>
</evidence>
<dbReference type="GO" id="GO:0030014">
    <property type="term" value="C:CCR4-NOT complex"/>
    <property type="evidence" value="ECO:0007669"/>
    <property type="project" value="InterPro"/>
</dbReference>
<feature type="compositionally biased region" description="Polar residues" evidence="2">
    <location>
        <begin position="1"/>
        <end position="24"/>
    </location>
</feature>
<evidence type="ECO:0000256" key="2">
    <source>
        <dbReference type="SAM" id="MobiDB-lite"/>
    </source>
</evidence>
<dbReference type="EMBL" id="CACTIH010002124">
    <property type="protein sequence ID" value="CAA2973780.1"/>
    <property type="molecule type" value="Genomic_DNA"/>
</dbReference>
<organism evidence="3 4">
    <name type="scientific">Olea europaea subsp. europaea</name>
    <dbReference type="NCBI Taxonomy" id="158383"/>
    <lineage>
        <taxon>Eukaryota</taxon>
        <taxon>Viridiplantae</taxon>
        <taxon>Streptophyta</taxon>
        <taxon>Embryophyta</taxon>
        <taxon>Tracheophyta</taxon>
        <taxon>Spermatophyta</taxon>
        <taxon>Magnoliopsida</taxon>
        <taxon>eudicotyledons</taxon>
        <taxon>Gunneridae</taxon>
        <taxon>Pentapetalae</taxon>
        <taxon>asterids</taxon>
        <taxon>lamiids</taxon>
        <taxon>Lamiales</taxon>
        <taxon>Oleaceae</taxon>
        <taxon>Oleeae</taxon>
        <taxon>Olea</taxon>
    </lineage>
</organism>
<proteinExistence type="inferred from homology"/>
<dbReference type="GO" id="GO:0006402">
    <property type="term" value="P:mRNA catabolic process"/>
    <property type="evidence" value="ECO:0007669"/>
    <property type="project" value="InterPro"/>
</dbReference>
<evidence type="ECO:0000313" key="4">
    <source>
        <dbReference type="Proteomes" id="UP000594638"/>
    </source>
</evidence>
<sequence>MASPKSHSSSMTPVKGSPSRSTPAVSVSPSILVVSVGSSSPVGSFGTPNSAVSVGSAAFATAAELFPPAIAVRHEASPTAAELCEDCRIQLAWKLLDDLKDADLRESALIELCQRRETFIDFGLILWHSPGTMAILLQEVIGVYPFLSPPTLTSAQSNRACNALALLQCVASHRDTRRLFVQAHFPSYLYCFLTTDCKSRPFEYLRLTCLGVLGALVKGDDTAVIHFLLATEIMPLCLRTMENGNELSKMVAAYILLKILQDGEGLNYVCIAPDRFYAVGRVLRNLVVGLAAHPSPWLLKHIIKCYIRISEDVRGRIALRDSLPEILMDGTFNNLLNFDFLLFFLMLRCSMFLGRSNDEKVSATFASQCSWVSGWPSRYYPQYIDVDVFHPSVVTIAERREIVCFTLLVVKAGYFFSYWQYLSALWEPASEVGWDLITSLSFFIRDGLLLPRIF</sequence>
<dbReference type="InterPro" id="IPR007216">
    <property type="entry name" value="CNOT9"/>
</dbReference>
<keyword evidence="4" id="KW-1185">Reference proteome</keyword>
<dbReference type="SUPFAM" id="SSF48371">
    <property type="entry name" value="ARM repeat"/>
    <property type="match status" value="1"/>
</dbReference>
<comment type="similarity">
    <text evidence="1">Belongs to the CNOT9 family.</text>
</comment>
<protein>
    <submittedName>
        <fullName evidence="3">Cell differentiation RCD1 homolog</fullName>
    </submittedName>
</protein>
<evidence type="ECO:0000256" key="1">
    <source>
        <dbReference type="ARBA" id="ARBA00006385"/>
    </source>
</evidence>
<dbReference type="Pfam" id="PF04078">
    <property type="entry name" value="Rcd1"/>
    <property type="match status" value="1"/>
</dbReference>
<dbReference type="OrthoDB" id="1183224at2759"/>
<gene>
    <name evidence="3" type="ORF">OLEA9_A102319</name>
</gene>
<reference evidence="3 4" key="1">
    <citation type="submission" date="2019-12" db="EMBL/GenBank/DDBJ databases">
        <authorList>
            <person name="Alioto T."/>
            <person name="Alioto T."/>
            <person name="Gomez Garrido J."/>
        </authorList>
    </citation>
    <scope>NUCLEOTIDE SEQUENCE [LARGE SCALE GENOMIC DNA]</scope>
</reference>
<dbReference type="Gramene" id="OE9A102319T2">
    <property type="protein sequence ID" value="OE9A102319C2"/>
    <property type="gene ID" value="OE9A102319"/>
</dbReference>
<dbReference type="PANTHER" id="PTHR12262">
    <property type="entry name" value="CCR4-NOT TRANSCRIPTION COMPLEX SUBUNIT 9"/>
    <property type="match status" value="1"/>
</dbReference>
<dbReference type="Gene3D" id="1.25.10.10">
    <property type="entry name" value="Leucine-rich Repeat Variant"/>
    <property type="match status" value="1"/>
</dbReference>
<feature type="region of interest" description="Disordered" evidence="2">
    <location>
        <begin position="1"/>
        <end position="25"/>
    </location>
</feature>
<dbReference type="InterPro" id="IPR016024">
    <property type="entry name" value="ARM-type_fold"/>
</dbReference>
<comment type="caution">
    <text evidence="3">The sequence shown here is derived from an EMBL/GenBank/DDBJ whole genome shotgun (WGS) entry which is preliminary data.</text>
</comment>
<accession>A0A8S0R5D3</accession>
<dbReference type="Proteomes" id="UP000594638">
    <property type="component" value="Unassembled WGS sequence"/>
</dbReference>
<dbReference type="InterPro" id="IPR011989">
    <property type="entry name" value="ARM-like"/>
</dbReference>
<name>A0A8S0R5D3_OLEEU</name>
<dbReference type="AlphaFoldDB" id="A0A8S0R5D3"/>